<reference evidence="3" key="1">
    <citation type="submission" date="2016-11" db="UniProtKB">
        <authorList>
            <consortium name="WormBaseParasite"/>
        </authorList>
    </citation>
    <scope>IDENTIFICATION</scope>
    <source>
        <strain evidence="3">pt0022</strain>
    </source>
</reference>
<sequence length="253" mass="28399">MLGADSAEPPKETITNELSTLSNNITNCLSAVSLKFGCNKETVSCVEECVIAAEELHTLGGLVRTDIRAVNDSVIAINEQIEQLESLFQNIDQERTINNFGRRVDQSRKIPKKEEKMETRSGKGLKGTSKEGGLPDFIEIREESEDDGPVEVSSKVQCQMPVAGNTSKGKKVRKIRRRKKYKVVKLNESTYKSETKTSTFKVVPLSMPPPQPSFNFRARLLQSRTKNQRLTKMEQAGLQHKNKWFAATRPARC</sequence>
<organism evidence="3">
    <name type="scientific">Wuchereria bancrofti</name>
    <dbReference type="NCBI Taxonomy" id="6293"/>
    <lineage>
        <taxon>Eukaryota</taxon>
        <taxon>Metazoa</taxon>
        <taxon>Ecdysozoa</taxon>
        <taxon>Nematoda</taxon>
        <taxon>Chromadorea</taxon>
        <taxon>Rhabditida</taxon>
        <taxon>Spirurina</taxon>
        <taxon>Spiruromorpha</taxon>
        <taxon>Filarioidea</taxon>
        <taxon>Onchocercidae</taxon>
        <taxon>Wuchereria</taxon>
    </lineage>
</organism>
<proteinExistence type="predicted"/>
<keyword evidence="1" id="KW-0175">Coiled coil</keyword>
<protein>
    <submittedName>
        <fullName evidence="3">Uncharacterized protein</fullName>
    </submittedName>
</protein>
<dbReference type="WBParaSite" id="maker-PairedContig_2998-snap-gene-0.14-mRNA-1">
    <property type="protein sequence ID" value="maker-PairedContig_2998-snap-gene-0.14-mRNA-1"/>
    <property type="gene ID" value="maker-PairedContig_2998-snap-gene-0.14"/>
</dbReference>
<feature type="coiled-coil region" evidence="1">
    <location>
        <begin position="67"/>
        <end position="94"/>
    </location>
</feature>
<dbReference type="AlphaFoldDB" id="A0A1I8ELR7"/>
<accession>A0A1I8ELR7</accession>
<evidence type="ECO:0000313" key="3">
    <source>
        <dbReference type="WBParaSite" id="maker-PairedContig_2998-snap-gene-0.14-mRNA-1"/>
    </source>
</evidence>
<name>A0A1I8ELR7_WUCBA</name>
<feature type="region of interest" description="Disordered" evidence="2">
    <location>
        <begin position="107"/>
        <end position="133"/>
    </location>
</feature>
<evidence type="ECO:0000256" key="2">
    <source>
        <dbReference type="SAM" id="MobiDB-lite"/>
    </source>
</evidence>
<feature type="compositionally biased region" description="Basic and acidic residues" evidence="2">
    <location>
        <begin position="107"/>
        <end position="121"/>
    </location>
</feature>
<evidence type="ECO:0000256" key="1">
    <source>
        <dbReference type="SAM" id="Coils"/>
    </source>
</evidence>